<reference evidence="2 3" key="1">
    <citation type="journal article" date="2016" name="Nat. Commun.">
        <title>Ectomycorrhizal ecology is imprinted in the genome of the dominant symbiotic fungus Cenococcum geophilum.</title>
        <authorList>
            <consortium name="DOE Joint Genome Institute"/>
            <person name="Peter M."/>
            <person name="Kohler A."/>
            <person name="Ohm R.A."/>
            <person name="Kuo A."/>
            <person name="Krutzmann J."/>
            <person name="Morin E."/>
            <person name="Arend M."/>
            <person name="Barry K.W."/>
            <person name="Binder M."/>
            <person name="Choi C."/>
            <person name="Clum A."/>
            <person name="Copeland A."/>
            <person name="Grisel N."/>
            <person name="Haridas S."/>
            <person name="Kipfer T."/>
            <person name="LaButti K."/>
            <person name="Lindquist E."/>
            <person name="Lipzen A."/>
            <person name="Maire R."/>
            <person name="Meier B."/>
            <person name="Mihaltcheva S."/>
            <person name="Molinier V."/>
            <person name="Murat C."/>
            <person name="Poggeler S."/>
            <person name="Quandt C.A."/>
            <person name="Sperisen C."/>
            <person name="Tritt A."/>
            <person name="Tisserant E."/>
            <person name="Crous P.W."/>
            <person name="Henrissat B."/>
            <person name="Nehls U."/>
            <person name="Egli S."/>
            <person name="Spatafora J.W."/>
            <person name="Grigoriev I.V."/>
            <person name="Martin F.M."/>
        </authorList>
    </citation>
    <scope>NUCLEOTIDE SEQUENCE [LARGE SCALE GENOMIC DNA]</scope>
    <source>
        <strain evidence="2 3">CBS 207.34</strain>
    </source>
</reference>
<feature type="compositionally biased region" description="Basic and acidic residues" evidence="1">
    <location>
        <begin position="357"/>
        <end position="391"/>
    </location>
</feature>
<name>A0A8E2EY80_9PEZI</name>
<protein>
    <submittedName>
        <fullName evidence="2">Uncharacterized protein</fullName>
    </submittedName>
</protein>
<feature type="compositionally biased region" description="Polar residues" evidence="1">
    <location>
        <begin position="274"/>
        <end position="295"/>
    </location>
</feature>
<feature type="compositionally biased region" description="Basic and acidic residues" evidence="1">
    <location>
        <begin position="301"/>
        <end position="315"/>
    </location>
</feature>
<dbReference type="Proteomes" id="UP000250140">
    <property type="component" value="Unassembled WGS sequence"/>
</dbReference>
<evidence type="ECO:0000313" key="3">
    <source>
        <dbReference type="Proteomes" id="UP000250140"/>
    </source>
</evidence>
<gene>
    <name evidence="2" type="ORF">AOQ84DRAFT_66223</name>
</gene>
<feature type="compositionally biased region" description="Low complexity" evidence="1">
    <location>
        <begin position="344"/>
        <end position="355"/>
    </location>
</feature>
<proteinExistence type="predicted"/>
<feature type="compositionally biased region" description="Low complexity" evidence="1">
    <location>
        <begin position="242"/>
        <end position="253"/>
    </location>
</feature>
<organism evidence="2 3">
    <name type="scientific">Glonium stellatum</name>
    <dbReference type="NCBI Taxonomy" id="574774"/>
    <lineage>
        <taxon>Eukaryota</taxon>
        <taxon>Fungi</taxon>
        <taxon>Dikarya</taxon>
        <taxon>Ascomycota</taxon>
        <taxon>Pezizomycotina</taxon>
        <taxon>Dothideomycetes</taxon>
        <taxon>Pleosporomycetidae</taxon>
        <taxon>Gloniales</taxon>
        <taxon>Gloniaceae</taxon>
        <taxon>Glonium</taxon>
    </lineage>
</organism>
<dbReference type="EMBL" id="KV749931">
    <property type="protein sequence ID" value="OCL07066.1"/>
    <property type="molecule type" value="Genomic_DNA"/>
</dbReference>
<accession>A0A8E2EY80</accession>
<feature type="compositionally biased region" description="Basic and acidic residues" evidence="1">
    <location>
        <begin position="263"/>
        <end position="273"/>
    </location>
</feature>
<keyword evidence="3" id="KW-1185">Reference proteome</keyword>
<sequence length="391" mass="43101">MVLDDATASASDSFADDPYPSDNDPYSATTSSNRQNTITIDMASLPHPVPIIGPLIGYSEQSIANGIRENLSAVQRTIRRPLTQEEAPVIAYFFAKAKATSSYGAAIGMIGGAAVCYRTADTFQFPFWKPNPEKFNSNVFFTLRGQRARAAWHIARFWPYVILGQLIGTLFASNYGMAVAAVDMQRDKRLANFNEDMKKAVRGIRGNSPLPGGQAPTPDQDRSRGLWPSRNTTNDDDMSPTAGSDSWSGSADANTDTGAISDSQRRALERSSEFNRSTRGATKQSPPDDNSSPTSGMYPPIEDRNGGESAWDRIRKNAASGQAQPDQRYHSNAARPIQREQRESSTLGDSFSFSSTDEERQLAKAEAQREFNDRLERERKGGDFEDQGKRW</sequence>
<evidence type="ECO:0000313" key="2">
    <source>
        <dbReference type="EMBL" id="OCL07066.1"/>
    </source>
</evidence>
<feature type="region of interest" description="Disordered" evidence="1">
    <location>
        <begin position="202"/>
        <end position="391"/>
    </location>
</feature>
<dbReference type="AlphaFoldDB" id="A0A8E2EY80"/>
<dbReference type="OrthoDB" id="4204700at2759"/>
<feature type="compositionally biased region" description="Low complexity" evidence="1">
    <location>
        <begin position="1"/>
        <end position="27"/>
    </location>
</feature>
<evidence type="ECO:0000256" key="1">
    <source>
        <dbReference type="SAM" id="MobiDB-lite"/>
    </source>
</evidence>
<feature type="region of interest" description="Disordered" evidence="1">
    <location>
        <begin position="1"/>
        <end position="33"/>
    </location>
</feature>